<dbReference type="InterPro" id="IPR054207">
    <property type="entry name" value="DUF6913"/>
</dbReference>
<dbReference type="AlphaFoldDB" id="A0A381QW93"/>
<reference evidence="1" key="1">
    <citation type="submission" date="2018-05" db="EMBL/GenBank/DDBJ databases">
        <authorList>
            <person name="Lanie J.A."/>
            <person name="Ng W.-L."/>
            <person name="Kazmierczak K.M."/>
            <person name="Andrzejewski T.M."/>
            <person name="Davidsen T.M."/>
            <person name="Wayne K.J."/>
            <person name="Tettelin H."/>
            <person name="Glass J.I."/>
            <person name="Rusch D."/>
            <person name="Podicherti R."/>
            <person name="Tsui H.-C.T."/>
            <person name="Winkler M.E."/>
        </authorList>
    </citation>
    <scope>NUCLEOTIDE SEQUENCE</scope>
</reference>
<sequence length="171" mass="19837">MIFKSLHNKLLNKKIEKSLNRLSNQRRFKPNPIRTLGCIIDPSFPVSVDNFIDLSNSLGLKEKDLKIITFQENKNTFNVFSNLNITPECISFNGNLSGKDSLEFISFEYDLLINFFKSNHSLILLSSKTNAKFRVGFESVDSKLNDLIFSEKIKNYLDFKMELIKYLKLIK</sequence>
<proteinExistence type="predicted"/>
<gene>
    <name evidence="1" type="ORF">METZ01_LOCUS36529</name>
</gene>
<accession>A0A381QW93</accession>
<organism evidence="1">
    <name type="scientific">marine metagenome</name>
    <dbReference type="NCBI Taxonomy" id="408172"/>
    <lineage>
        <taxon>unclassified sequences</taxon>
        <taxon>metagenomes</taxon>
        <taxon>ecological metagenomes</taxon>
    </lineage>
</organism>
<dbReference type="EMBL" id="UINC01001561">
    <property type="protein sequence ID" value="SUZ83675.1"/>
    <property type="molecule type" value="Genomic_DNA"/>
</dbReference>
<evidence type="ECO:0000313" key="1">
    <source>
        <dbReference type="EMBL" id="SUZ83675.1"/>
    </source>
</evidence>
<protein>
    <submittedName>
        <fullName evidence="1">Uncharacterized protein</fullName>
    </submittedName>
</protein>
<dbReference type="Pfam" id="PF21857">
    <property type="entry name" value="DUF6913"/>
    <property type="match status" value="1"/>
</dbReference>
<name>A0A381QW93_9ZZZZ</name>